<organism evidence="2 3">
    <name type="scientific">Streptomyces caniscabiei</name>
    <dbReference type="NCBI Taxonomy" id="2746961"/>
    <lineage>
        <taxon>Bacteria</taxon>
        <taxon>Bacillati</taxon>
        <taxon>Actinomycetota</taxon>
        <taxon>Actinomycetes</taxon>
        <taxon>Kitasatosporales</taxon>
        <taxon>Streptomycetaceae</taxon>
        <taxon>Streptomyces</taxon>
    </lineage>
</organism>
<protein>
    <submittedName>
        <fullName evidence="2">Uncharacterized protein</fullName>
    </submittedName>
</protein>
<sequence length="539" mass="54936">MKRLEMQKARYQAAQVKETRQVVVNRSPGNTSGGGSGSTSGGKQVGAKGNSAGSGSGAQKNSSGGALKGSTGGGQRTGSGGGTGSSGSSGSKGTGPGSGSGAGGRGTSGSGKPTGPKQSPVGQGQKDSGTGGRSNAGGPGKDRKSSSAGNTGSTGGRGSDGKQGKDGQRGKSTGSSGKTAGEKPRNDRPWKNRTATGDTNDKKTRDGGSPKNAPEPTNGAKGADPKQSGPKTSDAKGSGPKTGAAKTGESDASAPPADLSKKPGTPDTGKTGQDPAKPSTPTNPATTPKKTPPAPATDPGTTGSGKPLDVRASREAGYRDGVRTGRVIAHMGAYRDGARDGYRDTHEAAERQRQRLDQAHDTRKKQRHTDTKGGPEVSAKTSADHHPQPVPVHQVTATHVTFGDGQSRTRGEVRTLKQYERRLEEKADGMHRIADATKKLQAHAEEQAKTATGLLEQAKAIKGGEKVTSVLSRLVDKATNQARLAGNLQQRALRAAENTTVILANTQTRYGSIYKAVVDSPETKPAELRFYRDGGTSNA</sequence>
<dbReference type="Proteomes" id="UP001282474">
    <property type="component" value="Unassembled WGS sequence"/>
</dbReference>
<feature type="compositionally biased region" description="Basic and acidic residues" evidence="1">
    <location>
        <begin position="199"/>
        <end position="208"/>
    </location>
</feature>
<accession>A0ABU4MYW7</accession>
<feature type="compositionally biased region" description="Gly residues" evidence="1">
    <location>
        <begin position="31"/>
        <end position="44"/>
    </location>
</feature>
<feature type="region of interest" description="Disordered" evidence="1">
    <location>
        <begin position="1"/>
        <end position="392"/>
    </location>
</feature>
<feature type="compositionally biased region" description="Basic and acidic residues" evidence="1">
    <location>
        <begin position="336"/>
        <end position="361"/>
    </location>
</feature>
<feature type="compositionally biased region" description="Basic and acidic residues" evidence="1">
    <location>
        <begin position="159"/>
        <end position="169"/>
    </location>
</feature>
<proteinExistence type="predicted"/>
<feature type="compositionally biased region" description="Gly residues" evidence="1">
    <location>
        <begin position="66"/>
        <end position="109"/>
    </location>
</feature>
<feature type="compositionally biased region" description="Gly residues" evidence="1">
    <location>
        <begin position="129"/>
        <end position="139"/>
    </location>
</feature>
<gene>
    <name evidence="2" type="ORF">PV383_35965</name>
</gene>
<feature type="compositionally biased region" description="Low complexity" evidence="1">
    <location>
        <begin position="170"/>
        <end position="179"/>
    </location>
</feature>
<reference evidence="2 3" key="1">
    <citation type="journal article" date="2023" name="Microb. Genom.">
        <title>Mesoterricola silvestris gen. nov., sp. nov., Mesoterricola sediminis sp. nov., Geothrix oryzae sp. nov., Geothrix edaphica sp. nov., Geothrix rubra sp. nov., and Geothrix limicola sp. nov., six novel members of Acidobacteriota isolated from soils.</title>
        <authorList>
            <person name="Weisberg A.J."/>
            <person name="Pearce E."/>
            <person name="Kramer C.G."/>
            <person name="Chang J.H."/>
            <person name="Clarke C.R."/>
        </authorList>
    </citation>
    <scope>NUCLEOTIDE SEQUENCE [LARGE SCALE GENOMIC DNA]</scope>
    <source>
        <strain evidence="2 3">NE20-4-1</strain>
    </source>
</reference>
<feature type="compositionally biased region" description="Low complexity" evidence="1">
    <location>
        <begin position="275"/>
        <end position="289"/>
    </location>
</feature>
<keyword evidence="3" id="KW-1185">Reference proteome</keyword>
<comment type="caution">
    <text evidence="2">The sequence shown here is derived from an EMBL/GenBank/DDBJ whole genome shotgun (WGS) entry which is preliminary data.</text>
</comment>
<evidence type="ECO:0000256" key="1">
    <source>
        <dbReference type="SAM" id="MobiDB-lite"/>
    </source>
</evidence>
<feature type="compositionally biased region" description="Polar residues" evidence="1">
    <location>
        <begin position="116"/>
        <end position="128"/>
    </location>
</feature>
<evidence type="ECO:0000313" key="3">
    <source>
        <dbReference type="Proteomes" id="UP001282474"/>
    </source>
</evidence>
<feature type="compositionally biased region" description="Basic and acidic residues" evidence="1">
    <location>
        <begin position="180"/>
        <end position="190"/>
    </location>
</feature>
<dbReference type="EMBL" id="JARAWJ010000039">
    <property type="protein sequence ID" value="MDX3042540.1"/>
    <property type="molecule type" value="Genomic_DNA"/>
</dbReference>
<feature type="compositionally biased region" description="Low complexity" evidence="1">
    <location>
        <begin position="46"/>
        <end position="65"/>
    </location>
</feature>
<name>A0ABU4MYW7_9ACTN</name>
<evidence type="ECO:0000313" key="2">
    <source>
        <dbReference type="EMBL" id="MDX3042540.1"/>
    </source>
</evidence>
<feature type="compositionally biased region" description="Basic and acidic residues" evidence="1">
    <location>
        <begin position="308"/>
        <end position="323"/>
    </location>
</feature>
<dbReference type="RefSeq" id="WP_193383570.1">
    <property type="nucleotide sequence ID" value="NZ_JABXWI010000031.1"/>
</dbReference>